<keyword evidence="3" id="KW-1185">Reference proteome</keyword>
<dbReference type="Pfam" id="PF24864">
    <property type="entry name" value="DUF7730"/>
    <property type="match status" value="1"/>
</dbReference>
<evidence type="ECO:0000313" key="2">
    <source>
        <dbReference type="EMBL" id="EEP82164.1"/>
    </source>
</evidence>
<dbReference type="KEGG" id="ure:UREG_07029"/>
<accession>C4JXX8</accession>
<reference evidence="3" key="1">
    <citation type="journal article" date="2009" name="Genome Res.">
        <title>Comparative genomic analyses of the human fungal pathogens Coccidioides and their relatives.</title>
        <authorList>
            <person name="Sharpton T.J."/>
            <person name="Stajich J.E."/>
            <person name="Rounsley S.D."/>
            <person name="Gardner M.J."/>
            <person name="Wortman J.R."/>
            <person name="Jordar V.S."/>
            <person name="Maiti R."/>
            <person name="Kodira C.D."/>
            <person name="Neafsey D.E."/>
            <person name="Zeng Q."/>
            <person name="Hung C.-Y."/>
            <person name="McMahan C."/>
            <person name="Muszewska A."/>
            <person name="Grynberg M."/>
            <person name="Mandel M.A."/>
            <person name="Kellner E.M."/>
            <person name="Barker B.M."/>
            <person name="Galgiani J.N."/>
            <person name="Orbach M.J."/>
            <person name="Kirkland T.N."/>
            <person name="Cole G.T."/>
            <person name="Henn M.R."/>
            <person name="Birren B.W."/>
            <person name="Taylor J.W."/>
        </authorList>
    </citation>
    <scope>NUCLEOTIDE SEQUENCE [LARGE SCALE GENOMIC DNA]</scope>
    <source>
        <strain evidence="3">UAMH 1704</strain>
    </source>
</reference>
<dbReference type="PANTHER" id="PTHR38790:SF4">
    <property type="entry name" value="2EXR DOMAIN-CONTAINING PROTEIN"/>
    <property type="match status" value="1"/>
</dbReference>
<dbReference type="GeneID" id="8440604"/>
<organism evidence="2 3">
    <name type="scientific">Uncinocarpus reesii (strain UAMH 1704)</name>
    <dbReference type="NCBI Taxonomy" id="336963"/>
    <lineage>
        <taxon>Eukaryota</taxon>
        <taxon>Fungi</taxon>
        <taxon>Dikarya</taxon>
        <taxon>Ascomycota</taxon>
        <taxon>Pezizomycotina</taxon>
        <taxon>Eurotiomycetes</taxon>
        <taxon>Eurotiomycetidae</taxon>
        <taxon>Onygenales</taxon>
        <taxon>Onygenaceae</taxon>
        <taxon>Uncinocarpus</taxon>
    </lineage>
</organism>
<dbReference type="EMBL" id="CH476619">
    <property type="protein sequence ID" value="EEP82164.1"/>
    <property type="molecule type" value="Genomic_DNA"/>
</dbReference>
<protein>
    <recommendedName>
        <fullName evidence="1">DUF7730 domain-containing protein</fullName>
    </recommendedName>
</protein>
<evidence type="ECO:0000313" key="3">
    <source>
        <dbReference type="Proteomes" id="UP000002058"/>
    </source>
</evidence>
<name>C4JXX8_UNCRE</name>
<dbReference type="OrthoDB" id="515692at2759"/>
<dbReference type="RefSeq" id="XP_002582256.1">
    <property type="nucleotide sequence ID" value="XM_002582210.1"/>
</dbReference>
<dbReference type="InParanoid" id="C4JXX8"/>
<dbReference type="VEuPathDB" id="FungiDB:UREG_07029"/>
<gene>
    <name evidence="2" type="ORF">UREG_07029</name>
</gene>
<dbReference type="HOGENOM" id="CLU_871551_0_0_1"/>
<sequence>MGSMLHKFRLLRKSKSYHRSKPDAPPFPFLSLPAEIRDLIYRWVFGPQAIHLASDRGRVISFRCSQTDPSPTSDCCTRPFAYSHLAAETRGERAQSPINTALFYVCRQVYHEASAVLFESVAFQTNSMVTWVLFAGSVPPHHLARVRKLRACWIALPCLTMAPVPPDDPRYAEYEHYTVFMDGHFQEFWDIVGSQMTGLRDLGFVMDYLGQYLSRATTAEWHRQLIKVTGLQNFNLGVWDTFGGAPGLAGKNEAKAKREMEILLQYLSKQMCSQREM</sequence>
<dbReference type="InterPro" id="IPR056632">
    <property type="entry name" value="DUF7730"/>
</dbReference>
<dbReference type="AlphaFoldDB" id="C4JXX8"/>
<dbReference type="PANTHER" id="PTHR38790">
    <property type="entry name" value="2EXR DOMAIN-CONTAINING PROTEIN-RELATED"/>
    <property type="match status" value="1"/>
</dbReference>
<proteinExistence type="predicted"/>
<dbReference type="Proteomes" id="UP000002058">
    <property type="component" value="Unassembled WGS sequence"/>
</dbReference>
<feature type="domain" description="DUF7730" evidence="1">
    <location>
        <begin position="29"/>
        <end position="213"/>
    </location>
</feature>
<evidence type="ECO:0000259" key="1">
    <source>
        <dbReference type="Pfam" id="PF24864"/>
    </source>
</evidence>
<dbReference type="eggNOG" id="ENOG502SSV2">
    <property type="taxonomic scope" value="Eukaryota"/>
</dbReference>